<reference evidence="5" key="2">
    <citation type="submission" date="2020-09" db="EMBL/GenBank/DDBJ databases">
        <authorList>
            <person name="Sun Q."/>
            <person name="Zhou Y."/>
        </authorList>
    </citation>
    <scope>NUCLEOTIDE SEQUENCE</scope>
    <source>
        <strain evidence="5">CGMCC 1.15388</strain>
    </source>
</reference>
<dbReference type="InterPro" id="IPR000524">
    <property type="entry name" value="Tscrpt_reg_HTH_GntR"/>
</dbReference>
<dbReference type="SUPFAM" id="SSF46785">
    <property type="entry name" value="Winged helix' DNA-binding domain"/>
    <property type="match status" value="1"/>
</dbReference>
<dbReference type="Proteomes" id="UP000633136">
    <property type="component" value="Unassembled WGS sequence"/>
</dbReference>
<dbReference type="Pfam" id="PF00392">
    <property type="entry name" value="GntR"/>
    <property type="match status" value="1"/>
</dbReference>
<dbReference type="InterPro" id="IPR036388">
    <property type="entry name" value="WH-like_DNA-bd_sf"/>
</dbReference>
<dbReference type="InterPro" id="IPR008920">
    <property type="entry name" value="TF_FadR/GntR_C"/>
</dbReference>
<keyword evidence="2" id="KW-0238">DNA-binding</keyword>
<dbReference type="Pfam" id="PF07729">
    <property type="entry name" value="FCD"/>
    <property type="match status" value="1"/>
</dbReference>
<dbReference type="AlphaFoldDB" id="A0A917ATC0"/>
<dbReference type="GO" id="GO:0003677">
    <property type="term" value="F:DNA binding"/>
    <property type="evidence" value="ECO:0007669"/>
    <property type="project" value="UniProtKB-KW"/>
</dbReference>
<name>A0A917ATC0_9MICC</name>
<evidence type="ECO:0000259" key="4">
    <source>
        <dbReference type="PROSITE" id="PS50949"/>
    </source>
</evidence>
<dbReference type="GO" id="GO:0003700">
    <property type="term" value="F:DNA-binding transcription factor activity"/>
    <property type="evidence" value="ECO:0007669"/>
    <property type="project" value="InterPro"/>
</dbReference>
<protein>
    <submittedName>
        <fullName evidence="5">GntR family transcriptional regulator</fullName>
    </submittedName>
</protein>
<sequence length="234" mass="25638">MAPQANGIAAVRPEGMSAALGREIIGGTLQPGEILTLDSLQGRFGVSRTVARDGVKVLESLGLLYSKRRVGLVVTAEDQWNVYAPSVIAWRLESEHSRKAYVELSQLRIAVEPEAAELAAQHRSEEQMEELLALASKMRRLGEAGRLEEFMVADVAFHRLLLEAGGNTMFTALGDVVAEVLTGRTHHGLMPERPKPEALDAHDAVARGIAQQDTRTARENMQLLVDEVRRALEE</sequence>
<reference evidence="5" key="1">
    <citation type="journal article" date="2014" name="Int. J. Syst. Evol. Microbiol.">
        <title>Complete genome sequence of Corynebacterium casei LMG S-19264T (=DSM 44701T), isolated from a smear-ripened cheese.</title>
        <authorList>
            <consortium name="US DOE Joint Genome Institute (JGI-PGF)"/>
            <person name="Walter F."/>
            <person name="Albersmeier A."/>
            <person name="Kalinowski J."/>
            <person name="Ruckert C."/>
        </authorList>
    </citation>
    <scope>NUCLEOTIDE SEQUENCE</scope>
    <source>
        <strain evidence="5">CGMCC 1.15388</strain>
    </source>
</reference>
<dbReference type="EMBL" id="BMIS01000008">
    <property type="protein sequence ID" value="GGE72654.1"/>
    <property type="molecule type" value="Genomic_DNA"/>
</dbReference>
<dbReference type="Gene3D" id="1.10.10.10">
    <property type="entry name" value="Winged helix-like DNA-binding domain superfamily/Winged helix DNA-binding domain"/>
    <property type="match status" value="1"/>
</dbReference>
<feature type="domain" description="HTH gntR-type" evidence="4">
    <location>
        <begin position="10"/>
        <end position="77"/>
    </location>
</feature>
<dbReference type="InterPro" id="IPR036390">
    <property type="entry name" value="WH_DNA-bd_sf"/>
</dbReference>
<organism evidence="5 6">
    <name type="scientific">Nesterenkonia cremea</name>
    <dbReference type="NCBI Taxonomy" id="1882340"/>
    <lineage>
        <taxon>Bacteria</taxon>
        <taxon>Bacillati</taxon>
        <taxon>Actinomycetota</taxon>
        <taxon>Actinomycetes</taxon>
        <taxon>Micrococcales</taxon>
        <taxon>Micrococcaceae</taxon>
        <taxon>Nesterenkonia</taxon>
    </lineage>
</organism>
<dbReference type="PANTHER" id="PTHR43537:SF44">
    <property type="entry name" value="GNTR FAMILY REGULATORY PROTEIN"/>
    <property type="match status" value="1"/>
</dbReference>
<dbReference type="Gene3D" id="1.20.120.530">
    <property type="entry name" value="GntR ligand-binding domain-like"/>
    <property type="match status" value="1"/>
</dbReference>
<keyword evidence="6" id="KW-1185">Reference proteome</keyword>
<dbReference type="PANTHER" id="PTHR43537">
    <property type="entry name" value="TRANSCRIPTIONAL REGULATOR, GNTR FAMILY"/>
    <property type="match status" value="1"/>
</dbReference>
<comment type="caution">
    <text evidence="5">The sequence shown here is derived from an EMBL/GenBank/DDBJ whole genome shotgun (WGS) entry which is preliminary data.</text>
</comment>
<keyword evidence="1" id="KW-0805">Transcription regulation</keyword>
<dbReference type="PROSITE" id="PS50949">
    <property type="entry name" value="HTH_GNTR"/>
    <property type="match status" value="1"/>
</dbReference>
<dbReference type="SMART" id="SM00895">
    <property type="entry name" value="FCD"/>
    <property type="match status" value="1"/>
</dbReference>
<accession>A0A917ATC0</accession>
<evidence type="ECO:0000256" key="3">
    <source>
        <dbReference type="ARBA" id="ARBA00023163"/>
    </source>
</evidence>
<gene>
    <name evidence="5" type="ORF">GCM10011401_19630</name>
</gene>
<dbReference type="SUPFAM" id="SSF48008">
    <property type="entry name" value="GntR ligand-binding domain-like"/>
    <property type="match status" value="1"/>
</dbReference>
<evidence type="ECO:0000313" key="5">
    <source>
        <dbReference type="EMBL" id="GGE72654.1"/>
    </source>
</evidence>
<evidence type="ECO:0000313" key="6">
    <source>
        <dbReference type="Proteomes" id="UP000633136"/>
    </source>
</evidence>
<evidence type="ECO:0000256" key="1">
    <source>
        <dbReference type="ARBA" id="ARBA00023015"/>
    </source>
</evidence>
<proteinExistence type="predicted"/>
<dbReference type="InterPro" id="IPR011711">
    <property type="entry name" value="GntR_C"/>
</dbReference>
<dbReference type="RefSeq" id="WP_229658939.1">
    <property type="nucleotide sequence ID" value="NZ_BMIS01000008.1"/>
</dbReference>
<keyword evidence="3" id="KW-0804">Transcription</keyword>
<evidence type="ECO:0000256" key="2">
    <source>
        <dbReference type="ARBA" id="ARBA00023125"/>
    </source>
</evidence>